<proteinExistence type="predicted"/>
<keyword evidence="2" id="KW-1185">Reference proteome</keyword>
<dbReference type="Proteomes" id="UP000199800">
    <property type="component" value="Unassembled WGS sequence"/>
</dbReference>
<reference evidence="1 2" key="1">
    <citation type="submission" date="2016-10" db="EMBL/GenBank/DDBJ databases">
        <authorList>
            <person name="de Groot N.N."/>
        </authorList>
    </citation>
    <scope>NUCLEOTIDE SEQUENCE [LARGE SCALE GENOMIC DNA]</scope>
    <source>
        <strain evidence="1 2">DSM 1801</strain>
    </source>
</reference>
<evidence type="ECO:0000313" key="1">
    <source>
        <dbReference type="EMBL" id="SES78797.1"/>
    </source>
</evidence>
<protein>
    <submittedName>
        <fullName evidence="1">Uncharacterized protein</fullName>
    </submittedName>
</protein>
<evidence type="ECO:0000313" key="2">
    <source>
        <dbReference type="Proteomes" id="UP000199800"/>
    </source>
</evidence>
<gene>
    <name evidence="1" type="ORF">SAMN04487772_103107</name>
</gene>
<dbReference type="EMBL" id="FOHN01000003">
    <property type="protein sequence ID" value="SES78797.1"/>
    <property type="molecule type" value="Genomic_DNA"/>
</dbReference>
<accession>A0A1H9ZCK7</accession>
<dbReference type="AlphaFoldDB" id="A0A1H9ZCK7"/>
<organism evidence="1 2">
    <name type="scientific">[Clostridium] polysaccharolyticum</name>
    <dbReference type="NCBI Taxonomy" id="29364"/>
    <lineage>
        <taxon>Bacteria</taxon>
        <taxon>Bacillati</taxon>
        <taxon>Bacillota</taxon>
        <taxon>Clostridia</taxon>
        <taxon>Lachnospirales</taxon>
        <taxon>Lachnospiraceae</taxon>
    </lineage>
</organism>
<dbReference type="STRING" id="29364.SAMN04487772_103107"/>
<name>A0A1H9ZCK7_9FIRM</name>
<sequence length="80" mass="9353">MMSIDCIIKEGLLIVIYAMCHYTYPKIERRMTMKKIEMKEVTLEKIEKPDKPVLGGVMARIPDILDKEFKKPGEVLRGLW</sequence>